<keyword evidence="2" id="KW-0812">Transmembrane</keyword>
<keyword evidence="4" id="KW-1185">Reference proteome</keyword>
<feature type="transmembrane region" description="Helical" evidence="2">
    <location>
        <begin position="215"/>
        <end position="233"/>
    </location>
</feature>
<organism evidence="3 4">
    <name type="scientific">Papaver somniferum</name>
    <name type="common">Opium poppy</name>
    <dbReference type="NCBI Taxonomy" id="3469"/>
    <lineage>
        <taxon>Eukaryota</taxon>
        <taxon>Viridiplantae</taxon>
        <taxon>Streptophyta</taxon>
        <taxon>Embryophyta</taxon>
        <taxon>Tracheophyta</taxon>
        <taxon>Spermatophyta</taxon>
        <taxon>Magnoliopsida</taxon>
        <taxon>Ranunculales</taxon>
        <taxon>Papaveraceae</taxon>
        <taxon>Papaveroideae</taxon>
        <taxon>Papaver</taxon>
    </lineage>
</organism>
<dbReference type="OrthoDB" id="1886721at2759"/>
<protein>
    <submittedName>
        <fullName evidence="3">Uncharacterized protein</fullName>
    </submittedName>
</protein>
<keyword evidence="2" id="KW-0472">Membrane</keyword>
<feature type="compositionally biased region" description="Basic and acidic residues" evidence="1">
    <location>
        <begin position="28"/>
        <end position="49"/>
    </location>
</feature>
<evidence type="ECO:0000256" key="2">
    <source>
        <dbReference type="SAM" id="Phobius"/>
    </source>
</evidence>
<feature type="region of interest" description="Disordered" evidence="1">
    <location>
        <begin position="25"/>
        <end position="54"/>
    </location>
</feature>
<dbReference type="Gramene" id="RZC65510">
    <property type="protein sequence ID" value="RZC65510"/>
    <property type="gene ID" value="C5167_009195"/>
</dbReference>
<evidence type="ECO:0000313" key="4">
    <source>
        <dbReference type="Proteomes" id="UP000316621"/>
    </source>
</evidence>
<gene>
    <name evidence="3" type="ORF">C5167_009195</name>
</gene>
<name>A0A4Y7JZM3_PAPSO</name>
<dbReference type="Proteomes" id="UP000316621">
    <property type="component" value="Chromosome 6"/>
</dbReference>
<reference evidence="3 4" key="1">
    <citation type="journal article" date="2018" name="Science">
        <title>The opium poppy genome and morphinan production.</title>
        <authorList>
            <person name="Guo L."/>
            <person name="Winzer T."/>
            <person name="Yang X."/>
            <person name="Li Y."/>
            <person name="Ning Z."/>
            <person name="He Z."/>
            <person name="Teodor R."/>
            <person name="Lu Y."/>
            <person name="Bowser T.A."/>
            <person name="Graham I.A."/>
            <person name="Ye K."/>
        </authorList>
    </citation>
    <scope>NUCLEOTIDE SEQUENCE [LARGE SCALE GENOMIC DNA]</scope>
    <source>
        <strain evidence="4">cv. HN1</strain>
        <tissue evidence="3">Leaves</tissue>
    </source>
</reference>
<dbReference type="PANTHER" id="PTHR34379">
    <property type="entry name" value="OS07G0553800 PROTEIN"/>
    <property type="match status" value="1"/>
</dbReference>
<proteinExistence type="predicted"/>
<accession>A0A4Y7JZM3</accession>
<dbReference type="InterPro" id="IPR040411">
    <property type="entry name" value="At5g23160-like"/>
</dbReference>
<feature type="region of interest" description="Disordered" evidence="1">
    <location>
        <begin position="145"/>
        <end position="182"/>
    </location>
</feature>
<dbReference type="OMA" id="FERSHNC"/>
<evidence type="ECO:0000313" key="3">
    <source>
        <dbReference type="EMBL" id="RZC65510.1"/>
    </source>
</evidence>
<dbReference type="AlphaFoldDB" id="A0A4Y7JZM3"/>
<dbReference type="EMBL" id="CM010720">
    <property type="protein sequence ID" value="RZC65510.1"/>
    <property type="molecule type" value="Genomic_DNA"/>
</dbReference>
<sequence>MKKNNFTKNKFLLCFRPVAMESRTIKSSKSEKNFESMVSEKENSKDKTSNRMRKVKSARNLLSKVAKAVFLDTSLKNKSRNGKVVQDPNRSQREIFSEKLQKISILAETKSKVGEEKNNHNQTRNLDPLSSSVSSSSSTLTYSSSILSSSSTSSSSSSSSSTSTWSIPSQQDSSESKSSSWISFSGRDKSFRINSLDRKEKKIDDTKSSSSSSNFYYICGLCLLLFSLSVLIFCGKVSAILCTSTWFYFVSTTTRPHVEELSGNKSSSSTLEMEEEDVQSKLEKKKVIMEGFLGMNNNHHKILSLQH</sequence>
<dbReference type="PANTHER" id="PTHR34379:SF6">
    <property type="entry name" value="PROTEIN 3F"/>
    <property type="match status" value="1"/>
</dbReference>
<keyword evidence="2" id="KW-1133">Transmembrane helix</keyword>
<evidence type="ECO:0000256" key="1">
    <source>
        <dbReference type="SAM" id="MobiDB-lite"/>
    </source>
</evidence>
<feature type="region of interest" description="Disordered" evidence="1">
    <location>
        <begin position="111"/>
        <end position="132"/>
    </location>
</feature>